<evidence type="ECO:0000313" key="1">
    <source>
        <dbReference type="EMBL" id="GBO25400.1"/>
    </source>
</evidence>
<comment type="caution">
    <text evidence="1">The sequence shown here is derived from an EMBL/GenBank/DDBJ whole genome shotgun (WGS) entry which is preliminary data.</text>
</comment>
<reference evidence="1 2" key="1">
    <citation type="journal article" date="2019" name="Sci. Rep.">
        <title>Orb-weaving spider Araneus ventricosus genome elucidates the spidroin gene catalogue.</title>
        <authorList>
            <person name="Kono N."/>
            <person name="Nakamura H."/>
            <person name="Ohtoshi R."/>
            <person name="Moran D.A.P."/>
            <person name="Shinohara A."/>
            <person name="Yoshida Y."/>
            <person name="Fujiwara M."/>
            <person name="Mori M."/>
            <person name="Tomita M."/>
            <person name="Arakawa K."/>
        </authorList>
    </citation>
    <scope>NUCLEOTIDE SEQUENCE [LARGE SCALE GENOMIC DNA]</scope>
</reference>
<dbReference type="EMBL" id="BGPR01048400">
    <property type="protein sequence ID" value="GBO25400.1"/>
    <property type="molecule type" value="Genomic_DNA"/>
</dbReference>
<proteinExistence type="predicted"/>
<organism evidence="1 2">
    <name type="scientific">Araneus ventricosus</name>
    <name type="common">Orbweaver spider</name>
    <name type="synonym">Epeira ventricosa</name>
    <dbReference type="NCBI Taxonomy" id="182803"/>
    <lineage>
        <taxon>Eukaryota</taxon>
        <taxon>Metazoa</taxon>
        <taxon>Ecdysozoa</taxon>
        <taxon>Arthropoda</taxon>
        <taxon>Chelicerata</taxon>
        <taxon>Arachnida</taxon>
        <taxon>Araneae</taxon>
        <taxon>Araneomorphae</taxon>
        <taxon>Entelegynae</taxon>
        <taxon>Araneoidea</taxon>
        <taxon>Araneidae</taxon>
        <taxon>Araneus</taxon>
    </lineage>
</organism>
<sequence length="195" mass="21464">MRCTSNGYPPTWIFMETRKNKDLKTWRVPSSHDWYKRSSPGGSIGLACDRADQTVLSRFVSGHLRSCSFSHGNKVFPVCAKCGVASASPEHILSCLRLSRETFEMDPLLALDFLRKKAGVVMGSQWSRGRTSASGLEGLRPDSTKNSLCVEAASNPPGEHQIFRGSKAFLLVWCGNLERGQPQMSSSPPDQSSKL</sequence>
<dbReference type="OrthoDB" id="8063525at2759"/>
<gene>
    <name evidence="1" type="ORF">AVEN_123495_1</name>
</gene>
<dbReference type="AlphaFoldDB" id="A0A4Y2VNT6"/>
<accession>A0A4Y2VNT6</accession>
<name>A0A4Y2VNT6_ARAVE</name>
<evidence type="ECO:0000313" key="2">
    <source>
        <dbReference type="Proteomes" id="UP000499080"/>
    </source>
</evidence>
<protein>
    <submittedName>
        <fullName evidence="1">Uncharacterized protein</fullName>
    </submittedName>
</protein>
<keyword evidence="2" id="KW-1185">Reference proteome</keyword>
<dbReference type="Proteomes" id="UP000499080">
    <property type="component" value="Unassembled WGS sequence"/>
</dbReference>